<keyword evidence="2" id="KW-0479">Metal-binding</keyword>
<proteinExistence type="predicted"/>
<dbReference type="PANTHER" id="PTHR37326">
    <property type="entry name" value="BLL3975 PROTEIN"/>
    <property type="match status" value="1"/>
</dbReference>
<comment type="caution">
    <text evidence="7">The sequence shown here is derived from an EMBL/GenBank/DDBJ whole genome shotgun (WGS) entry which is preliminary data.</text>
</comment>
<dbReference type="AlphaFoldDB" id="A0A0W8E7L7"/>
<evidence type="ECO:0000256" key="5">
    <source>
        <dbReference type="SAM" id="Phobius"/>
    </source>
</evidence>
<reference evidence="7" key="1">
    <citation type="journal article" date="2015" name="Proc. Natl. Acad. Sci. U.S.A.">
        <title>Networks of energetic and metabolic interactions define dynamics in microbial communities.</title>
        <authorList>
            <person name="Embree M."/>
            <person name="Liu J.K."/>
            <person name="Al-Bassam M.M."/>
            <person name="Zengler K."/>
        </authorList>
    </citation>
    <scope>NUCLEOTIDE SEQUENCE</scope>
</reference>
<feature type="transmembrane region" description="Helical" evidence="5">
    <location>
        <begin position="30"/>
        <end position="50"/>
    </location>
</feature>
<evidence type="ECO:0000313" key="7">
    <source>
        <dbReference type="EMBL" id="KUG04406.1"/>
    </source>
</evidence>
<accession>A0A0W8E7L7</accession>
<dbReference type="PANTHER" id="PTHR37326:SF1">
    <property type="entry name" value="BLL3975 PROTEIN"/>
    <property type="match status" value="1"/>
</dbReference>
<gene>
    <name evidence="7" type="ORF">ASZ90_018173</name>
</gene>
<dbReference type="GO" id="GO:0046872">
    <property type="term" value="F:metal ion binding"/>
    <property type="evidence" value="ECO:0007669"/>
    <property type="project" value="UniProtKB-KW"/>
</dbReference>
<keyword evidence="3" id="KW-0378">Hydrolase</keyword>
<organism evidence="7">
    <name type="scientific">hydrocarbon metagenome</name>
    <dbReference type="NCBI Taxonomy" id="938273"/>
    <lineage>
        <taxon>unclassified sequences</taxon>
        <taxon>metagenomes</taxon>
        <taxon>ecological metagenomes</taxon>
    </lineage>
</organism>
<dbReference type="SUPFAM" id="SSF53187">
    <property type="entry name" value="Zn-dependent exopeptidases"/>
    <property type="match status" value="1"/>
</dbReference>
<keyword evidence="5" id="KW-0472">Membrane</keyword>
<dbReference type="InterPro" id="IPR053138">
    <property type="entry name" value="N-alpha-Ac-DABA_deacetylase"/>
</dbReference>
<dbReference type="Gene3D" id="3.40.630.10">
    <property type="entry name" value="Zn peptidases"/>
    <property type="match status" value="1"/>
</dbReference>
<dbReference type="InterPro" id="IPR055438">
    <property type="entry name" value="AstE_AspA_cat"/>
</dbReference>
<dbReference type="Pfam" id="PF24827">
    <property type="entry name" value="AstE_AspA_cat"/>
    <property type="match status" value="1"/>
</dbReference>
<dbReference type="EMBL" id="LNQE01001849">
    <property type="protein sequence ID" value="KUG04406.1"/>
    <property type="molecule type" value="Genomic_DNA"/>
</dbReference>
<keyword evidence="4" id="KW-0862">Zinc</keyword>
<evidence type="ECO:0000256" key="3">
    <source>
        <dbReference type="ARBA" id="ARBA00022801"/>
    </source>
</evidence>
<evidence type="ECO:0000256" key="4">
    <source>
        <dbReference type="ARBA" id="ARBA00022833"/>
    </source>
</evidence>
<name>A0A0W8E7L7_9ZZZZ</name>
<sequence length="286" mass="31316">MLNFTIVYVYTKQIIFRNGMIFLHKLSKQFNLILTLLILSMFMVISTFAYPQSILAASANNSASSAGVTVKTLAPGSKYATELYIVESGKPGPVVMIVGGVHGSETAGYTAAAKVKNWTIDKGTLLVLPQANRRAIEKHVREIDGEGNLNRLFPDSSGETPKHPLASAIWSAIRQYDVDWLMDMHEGIDYSKTSSSVGQSLIYYPNSATKKMTSNIAAGLNQDIKSSSKKFSLFDLPIKGSLARAAGQFLGVHSFIFETCDNPSLSVRVNFHLQAAQTLLRDLDMI</sequence>
<evidence type="ECO:0000256" key="1">
    <source>
        <dbReference type="ARBA" id="ARBA00001947"/>
    </source>
</evidence>
<feature type="domain" description="Succinylglutamate desuccinylase/Aspartoacylase catalytic" evidence="6">
    <location>
        <begin position="91"/>
        <end position="194"/>
    </location>
</feature>
<comment type="cofactor">
    <cofactor evidence="1">
        <name>Zn(2+)</name>
        <dbReference type="ChEBI" id="CHEBI:29105"/>
    </cofactor>
</comment>
<protein>
    <submittedName>
        <fullName evidence="7">Putative deacylase</fullName>
    </submittedName>
</protein>
<evidence type="ECO:0000256" key="2">
    <source>
        <dbReference type="ARBA" id="ARBA00022723"/>
    </source>
</evidence>
<keyword evidence="5" id="KW-0812">Transmembrane</keyword>
<evidence type="ECO:0000259" key="6">
    <source>
        <dbReference type="Pfam" id="PF24827"/>
    </source>
</evidence>
<keyword evidence="5" id="KW-1133">Transmembrane helix</keyword>
<dbReference type="GO" id="GO:0016788">
    <property type="term" value="F:hydrolase activity, acting on ester bonds"/>
    <property type="evidence" value="ECO:0007669"/>
    <property type="project" value="InterPro"/>
</dbReference>